<dbReference type="Proteomes" id="UP000053611">
    <property type="component" value="Unassembled WGS sequence"/>
</dbReference>
<proteinExistence type="predicted"/>
<feature type="compositionally biased region" description="Polar residues" evidence="1">
    <location>
        <begin position="106"/>
        <end position="122"/>
    </location>
</feature>
<dbReference type="GeneID" id="28986639"/>
<evidence type="ECO:0000313" key="3">
    <source>
        <dbReference type="Proteomes" id="UP000053611"/>
    </source>
</evidence>
<dbReference type="EMBL" id="KQ087220">
    <property type="protein sequence ID" value="KLT41269.1"/>
    <property type="molecule type" value="Genomic_DNA"/>
</dbReference>
<evidence type="ECO:0000313" key="2">
    <source>
        <dbReference type="EMBL" id="KLT41269.1"/>
    </source>
</evidence>
<sequence length="199" mass="21281">MHAMFSSHSMLAAARIQKLSRLICGTPSCALSISCTSVVPRSRPAPLYPRYPTTFHPSFSNYSFQSPTSPLLNSAAAASASCASSLSSGPPRPWLSRYRLLESTPRSSCCTASPSTGSNPLCSSTSRPPSRRSPPLPSLLRTFSPRPHRRTTHTACRPNSGCRPSSVFRPSMTSPTVTVQCPTQATPTTGQSRTPTKPT</sequence>
<feature type="region of interest" description="Disordered" evidence="1">
    <location>
        <begin position="106"/>
        <end position="199"/>
    </location>
</feature>
<dbReference type="RefSeq" id="XP_018277760.1">
    <property type="nucleotide sequence ID" value="XM_018426036.1"/>
</dbReference>
<evidence type="ECO:0000256" key="1">
    <source>
        <dbReference type="SAM" id="MobiDB-lite"/>
    </source>
</evidence>
<protein>
    <submittedName>
        <fullName evidence="2">Uncharacterized protein</fullName>
    </submittedName>
</protein>
<name>A0A0J1B0Y8_9TREE</name>
<gene>
    <name evidence="2" type="ORF">CC85DRAFT_312828</name>
</gene>
<reference evidence="2 3" key="1">
    <citation type="submission" date="2015-03" db="EMBL/GenBank/DDBJ databases">
        <title>Genomics and transcriptomics of the oil-accumulating basidiomycete yeast T. oleaginosus allow insights into substrate utilization and the diverse evolutionary trajectories of mating systems in fungi.</title>
        <authorList>
            <consortium name="DOE Joint Genome Institute"/>
            <person name="Kourist R."/>
            <person name="Kracht O."/>
            <person name="Bracharz F."/>
            <person name="Lipzen A."/>
            <person name="Nolan M."/>
            <person name="Ohm R."/>
            <person name="Grigoriev I."/>
            <person name="Sun S."/>
            <person name="Heitman J."/>
            <person name="Bruck T."/>
            <person name="Nowrousian M."/>
        </authorList>
    </citation>
    <scope>NUCLEOTIDE SEQUENCE [LARGE SCALE GENOMIC DNA]</scope>
    <source>
        <strain evidence="2 3">IBC0246</strain>
    </source>
</reference>
<organism evidence="2 3">
    <name type="scientific">Cutaneotrichosporon oleaginosum</name>
    <dbReference type="NCBI Taxonomy" id="879819"/>
    <lineage>
        <taxon>Eukaryota</taxon>
        <taxon>Fungi</taxon>
        <taxon>Dikarya</taxon>
        <taxon>Basidiomycota</taxon>
        <taxon>Agaricomycotina</taxon>
        <taxon>Tremellomycetes</taxon>
        <taxon>Trichosporonales</taxon>
        <taxon>Trichosporonaceae</taxon>
        <taxon>Cutaneotrichosporon</taxon>
    </lineage>
</organism>
<accession>A0A0J1B0Y8</accession>
<keyword evidence="3" id="KW-1185">Reference proteome</keyword>
<dbReference type="AlphaFoldDB" id="A0A0J1B0Y8"/>
<feature type="compositionally biased region" description="Polar residues" evidence="1">
    <location>
        <begin position="171"/>
        <end position="199"/>
    </location>
</feature>